<gene>
    <name evidence="2" type="ORF">LCGC14_1397730</name>
</gene>
<evidence type="ECO:0000313" key="2">
    <source>
        <dbReference type="EMBL" id="KKM74700.1"/>
    </source>
</evidence>
<dbReference type="InterPro" id="IPR029068">
    <property type="entry name" value="Glyas_Bleomycin-R_OHBP_Dase"/>
</dbReference>
<sequence length="124" mass="13893">MDIFGFKVLFDYKVAGLPAEIGWAELSLPFEDSKLGLNLLQEGKVQKGSGRLSFYVTDVNAVKRYVESKCIETKDVPDGYAAIDIARSKYGYDGFIMLDPFGNEIFFVGDDIKDSNRPSFKQSE</sequence>
<evidence type="ECO:0000259" key="1">
    <source>
        <dbReference type="PROSITE" id="PS51819"/>
    </source>
</evidence>
<dbReference type="InterPro" id="IPR037523">
    <property type="entry name" value="VOC_core"/>
</dbReference>
<accession>A0A0F9MDL9</accession>
<dbReference type="EMBL" id="LAZR01009096">
    <property type="protein sequence ID" value="KKM74700.1"/>
    <property type="molecule type" value="Genomic_DNA"/>
</dbReference>
<dbReference type="Gene3D" id="3.10.180.10">
    <property type="entry name" value="2,3-Dihydroxybiphenyl 1,2-Dioxygenase, domain 1"/>
    <property type="match status" value="1"/>
</dbReference>
<dbReference type="PROSITE" id="PS51819">
    <property type="entry name" value="VOC"/>
    <property type="match status" value="1"/>
</dbReference>
<name>A0A0F9MDL9_9ZZZZ</name>
<protein>
    <recommendedName>
        <fullName evidence="1">VOC domain-containing protein</fullName>
    </recommendedName>
</protein>
<dbReference type="AlphaFoldDB" id="A0A0F9MDL9"/>
<dbReference type="CDD" id="cd06587">
    <property type="entry name" value="VOC"/>
    <property type="match status" value="1"/>
</dbReference>
<dbReference type="SUPFAM" id="SSF54593">
    <property type="entry name" value="Glyoxalase/Bleomycin resistance protein/Dihydroxybiphenyl dioxygenase"/>
    <property type="match status" value="1"/>
</dbReference>
<reference evidence="2" key="1">
    <citation type="journal article" date="2015" name="Nature">
        <title>Complex archaea that bridge the gap between prokaryotes and eukaryotes.</title>
        <authorList>
            <person name="Spang A."/>
            <person name="Saw J.H."/>
            <person name="Jorgensen S.L."/>
            <person name="Zaremba-Niedzwiedzka K."/>
            <person name="Martijn J."/>
            <person name="Lind A.E."/>
            <person name="van Eijk R."/>
            <person name="Schleper C."/>
            <person name="Guy L."/>
            <person name="Ettema T.J."/>
        </authorList>
    </citation>
    <scope>NUCLEOTIDE SEQUENCE</scope>
</reference>
<comment type="caution">
    <text evidence="2">The sequence shown here is derived from an EMBL/GenBank/DDBJ whole genome shotgun (WGS) entry which is preliminary data.</text>
</comment>
<feature type="domain" description="VOC" evidence="1">
    <location>
        <begin position="1"/>
        <end position="110"/>
    </location>
</feature>
<organism evidence="2">
    <name type="scientific">marine sediment metagenome</name>
    <dbReference type="NCBI Taxonomy" id="412755"/>
    <lineage>
        <taxon>unclassified sequences</taxon>
        <taxon>metagenomes</taxon>
        <taxon>ecological metagenomes</taxon>
    </lineage>
</organism>
<proteinExistence type="predicted"/>